<accession>A0A485N3Q8</accession>
<keyword evidence="6" id="KW-1185">Reference proteome</keyword>
<evidence type="ECO:0000313" key="5">
    <source>
        <dbReference type="EMBL" id="VFV26526.1"/>
    </source>
</evidence>
<keyword evidence="3" id="KW-0687">Ribonucleoprotein</keyword>
<comment type="similarity">
    <text evidence="1">Belongs to the universal ribosomal protein uL11 family.</text>
</comment>
<sequence>SSNTSHLHHVAQVDPNMINVVYLKCTSGKVGAASVLAPKIDPLGLSPKNVGDDITEAA</sequence>
<feature type="domain" description="Large ribosomal subunit protein uL11 N-terminal" evidence="4">
    <location>
        <begin position="21"/>
        <end position="57"/>
    </location>
</feature>
<evidence type="ECO:0000256" key="1">
    <source>
        <dbReference type="ARBA" id="ARBA00010537"/>
    </source>
</evidence>
<evidence type="ECO:0000313" key="6">
    <source>
        <dbReference type="Proteomes" id="UP000386466"/>
    </source>
</evidence>
<name>A0A485N3Q8_LYNPA</name>
<dbReference type="Pfam" id="PF03946">
    <property type="entry name" value="Ribosomal_L11_N"/>
    <property type="match status" value="1"/>
</dbReference>
<feature type="non-terminal residue" evidence="5">
    <location>
        <position position="1"/>
    </location>
</feature>
<dbReference type="GO" id="GO:1990904">
    <property type="term" value="C:ribonucleoprotein complex"/>
    <property type="evidence" value="ECO:0007669"/>
    <property type="project" value="UniProtKB-KW"/>
</dbReference>
<dbReference type="Proteomes" id="UP000386466">
    <property type="component" value="Unassembled WGS sequence"/>
</dbReference>
<feature type="non-terminal residue" evidence="5">
    <location>
        <position position="58"/>
    </location>
</feature>
<dbReference type="SUPFAM" id="SSF54747">
    <property type="entry name" value="Ribosomal L11/L12e N-terminal domain"/>
    <property type="match status" value="1"/>
</dbReference>
<protein>
    <submittedName>
        <fullName evidence="5">Ribosomal protein l12-like</fullName>
    </submittedName>
</protein>
<dbReference type="Gene3D" id="3.30.1550.10">
    <property type="entry name" value="Ribosomal protein L11/L12, N-terminal domain"/>
    <property type="match status" value="1"/>
</dbReference>
<evidence type="ECO:0000256" key="3">
    <source>
        <dbReference type="ARBA" id="ARBA00023274"/>
    </source>
</evidence>
<dbReference type="InterPro" id="IPR020784">
    <property type="entry name" value="Ribosomal_uL11_N"/>
</dbReference>
<evidence type="ECO:0000259" key="4">
    <source>
        <dbReference type="Pfam" id="PF03946"/>
    </source>
</evidence>
<organism evidence="5 6">
    <name type="scientific">Lynx pardinus</name>
    <name type="common">Iberian lynx</name>
    <name type="synonym">Felis pardina</name>
    <dbReference type="NCBI Taxonomy" id="191816"/>
    <lineage>
        <taxon>Eukaryota</taxon>
        <taxon>Metazoa</taxon>
        <taxon>Chordata</taxon>
        <taxon>Craniata</taxon>
        <taxon>Vertebrata</taxon>
        <taxon>Euteleostomi</taxon>
        <taxon>Mammalia</taxon>
        <taxon>Eutheria</taxon>
        <taxon>Laurasiatheria</taxon>
        <taxon>Carnivora</taxon>
        <taxon>Feliformia</taxon>
        <taxon>Felidae</taxon>
        <taxon>Felinae</taxon>
        <taxon>Lynx</taxon>
    </lineage>
</organism>
<evidence type="ECO:0000256" key="2">
    <source>
        <dbReference type="ARBA" id="ARBA00022980"/>
    </source>
</evidence>
<keyword evidence="2 5" id="KW-0689">Ribosomal protein</keyword>
<dbReference type="InterPro" id="IPR036796">
    <property type="entry name" value="Ribosomal_uL11_N_sf"/>
</dbReference>
<reference evidence="5 6" key="1">
    <citation type="submission" date="2019-01" db="EMBL/GenBank/DDBJ databases">
        <authorList>
            <person name="Alioto T."/>
            <person name="Alioto T."/>
        </authorList>
    </citation>
    <scope>NUCLEOTIDE SEQUENCE [LARGE SCALE GENOMIC DNA]</scope>
</reference>
<dbReference type="EMBL" id="CAAGRJ010008852">
    <property type="protein sequence ID" value="VFV26526.1"/>
    <property type="molecule type" value="Genomic_DNA"/>
</dbReference>
<proteinExistence type="inferred from homology"/>
<gene>
    <name evidence="5" type="ORF">LYPA_23C011416</name>
</gene>
<dbReference type="AlphaFoldDB" id="A0A485N3Q8"/>
<dbReference type="GO" id="GO:0005840">
    <property type="term" value="C:ribosome"/>
    <property type="evidence" value="ECO:0007669"/>
    <property type="project" value="UniProtKB-KW"/>
</dbReference>